<dbReference type="Pfam" id="PF12898">
    <property type="entry name" value="Stc1"/>
    <property type="match status" value="1"/>
</dbReference>
<sequence length="327" mass="35762">MVNKNKNRKNSHAYDPNEMERLRRVALPAKLKCSMCSRNLSQITFSEKQLSDVRWQLSRPAPLNRIDTNPKCVKCSGQRVVEIECVMCHETKGLEAYAKVQRRKPDDATCYDCVDIQVKREAVCEATYEDPTRAFIKTDSSSGNLPDYFVSASSNRDTASSTGDWEDVESTNGGRRKHEGGGIDLSNHFQNAVSLNGAISDTLIDSEFSYNPAKDSNPGTWSTGPGPGTNTWHTGSATASSTRSGFDRTRPGNPSASSVSGSVHSFNSSIAERSQSGSDQVETKNGFARVRAFKPVPQEDPFSDGEEGESSSDDDDDDYSDGENTVI</sequence>
<dbReference type="AlphaFoldDB" id="A0A8H7MF51"/>
<evidence type="ECO:0000259" key="2">
    <source>
        <dbReference type="Pfam" id="PF12898"/>
    </source>
</evidence>
<dbReference type="OrthoDB" id="3514033at2759"/>
<name>A0A8H7MF51_9PLEO</name>
<gene>
    <name evidence="3" type="ORF">EKO04_003645</name>
</gene>
<feature type="domain" description="Stc1" evidence="2">
    <location>
        <begin position="32"/>
        <end position="114"/>
    </location>
</feature>
<feature type="region of interest" description="Disordered" evidence="1">
    <location>
        <begin position="210"/>
        <end position="327"/>
    </location>
</feature>
<evidence type="ECO:0000313" key="4">
    <source>
        <dbReference type="Proteomes" id="UP000651452"/>
    </source>
</evidence>
<dbReference type="EMBL" id="RZGK01000006">
    <property type="protein sequence ID" value="KAF9698346.1"/>
    <property type="molecule type" value="Genomic_DNA"/>
</dbReference>
<feature type="compositionally biased region" description="Low complexity" evidence="1">
    <location>
        <begin position="216"/>
        <end position="244"/>
    </location>
</feature>
<feature type="compositionally biased region" description="Low complexity" evidence="1">
    <location>
        <begin position="251"/>
        <end position="269"/>
    </location>
</feature>
<comment type="caution">
    <text evidence="3">The sequence shown here is derived from an EMBL/GenBank/DDBJ whole genome shotgun (WGS) entry which is preliminary data.</text>
</comment>
<reference evidence="3" key="2">
    <citation type="submission" date="2020-09" db="EMBL/GenBank/DDBJ databases">
        <title>Reference genome assembly for Australian Ascochyta lentis isolate Al4.</title>
        <authorList>
            <person name="Lee R.C."/>
            <person name="Farfan-Caceres L.M."/>
            <person name="Debler J.W."/>
            <person name="Williams A.H."/>
            <person name="Henares B.M."/>
        </authorList>
    </citation>
    <scope>NUCLEOTIDE SEQUENCE</scope>
    <source>
        <strain evidence="3">Al4</strain>
    </source>
</reference>
<proteinExistence type="predicted"/>
<feature type="region of interest" description="Disordered" evidence="1">
    <location>
        <begin position="153"/>
        <end position="183"/>
    </location>
</feature>
<accession>A0A8H7MF51</accession>
<dbReference type="Proteomes" id="UP000651452">
    <property type="component" value="Unassembled WGS sequence"/>
</dbReference>
<evidence type="ECO:0000313" key="3">
    <source>
        <dbReference type="EMBL" id="KAF9698346.1"/>
    </source>
</evidence>
<reference evidence="3" key="1">
    <citation type="submission" date="2018-12" db="EMBL/GenBank/DDBJ databases">
        <authorList>
            <person name="Syme R.A."/>
            <person name="Farfan-Caceres L."/>
            <person name="Lichtenzveig J."/>
        </authorList>
    </citation>
    <scope>NUCLEOTIDE SEQUENCE</scope>
    <source>
        <strain evidence="3">Al4</strain>
    </source>
</reference>
<feature type="compositionally biased region" description="Polar residues" evidence="1">
    <location>
        <begin position="153"/>
        <end position="163"/>
    </location>
</feature>
<feature type="compositionally biased region" description="Acidic residues" evidence="1">
    <location>
        <begin position="301"/>
        <end position="321"/>
    </location>
</feature>
<organism evidence="3 4">
    <name type="scientific">Ascochyta lentis</name>
    <dbReference type="NCBI Taxonomy" id="205686"/>
    <lineage>
        <taxon>Eukaryota</taxon>
        <taxon>Fungi</taxon>
        <taxon>Dikarya</taxon>
        <taxon>Ascomycota</taxon>
        <taxon>Pezizomycotina</taxon>
        <taxon>Dothideomycetes</taxon>
        <taxon>Pleosporomycetidae</taxon>
        <taxon>Pleosporales</taxon>
        <taxon>Pleosporineae</taxon>
        <taxon>Didymellaceae</taxon>
        <taxon>Ascochyta</taxon>
    </lineage>
</organism>
<evidence type="ECO:0000256" key="1">
    <source>
        <dbReference type="SAM" id="MobiDB-lite"/>
    </source>
</evidence>
<protein>
    <recommendedName>
        <fullName evidence="2">Stc1 domain-containing protein</fullName>
    </recommendedName>
</protein>
<dbReference type="InterPro" id="IPR024630">
    <property type="entry name" value="Stc1"/>
</dbReference>
<feature type="compositionally biased region" description="Polar residues" evidence="1">
    <location>
        <begin position="270"/>
        <end position="280"/>
    </location>
</feature>
<keyword evidence="4" id="KW-1185">Reference proteome</keyword>